<gene>
    <name evidence="3" type="ORF">BBG20_16725</name>
    <name evidence="4" type="ORF">C9382_26760</name>
</gene>
<evidence type="ECO:0000313" key="4">
    <source>
        <dbReference type="EMBL" id="PTC24646.1"/>
    </source>
</evidence>
<reference evidence="4 6" key="2">
    <citation type="submission" date="2018-03" db="EMBL/GenBank/DDBJ databases">
        <title>Diversity of bacteria associated with corn roots inoculated with woodland soils in Canada, and Description of Pseudomonas aylmerense sp. nov.</title>
        <authorList>
            <person name="Tambong J.T."/>
            <person name="Xu R."/>
            <person name="Tchagang C."/>
        </authorList>
    </citation>
    <scope>NUCLEOTIDE SEQUENCE [LARGE SCALE GENOMIC DNA]</scope>
    <source>
        <strain evidence="4 6">S1E44</strain>
    </source>
</reference>
<protein>
    <recommendedName>
        <fullName evidence="7">Fructokinase</fullName>
    </recommendedName>
</protein>
<name>A0A2T4FMJ7_9PSED</name>
<dbReference type="PANTHER" id="PTHR43085">
    <property type="entry name" value="HEXOKINASE FAMILY MEMBER"/>
    <property type="match status" value="1"/>
</dbReference>
<accession>A0A2T4FMJ7</accession>
<evidence type="ECO:0000313" key="3">
    <source>
        <dbReference type="EMBL" id="OCW25089.1"/>
    </source>
</evidence>
<sequence>MWQQNRIVGTGLFALDVILGADSRRLGSALGGSTGNVLSILGSLGWAATPVASFGQDPAGERLCNELQAIGADLRFVDFSSSQRTNVIYQHQLAHQIGSSPTHRFSFSCPCCGKKHYPVVECDDRIVNKALHGQSTTDVFYLDRPTKAGYELAKSYYESGALVVFEPSTAGDDEDLFSAILQNVHIIKYADERFHSFSRPLPSSILVEIQTLGPRGLRFRGPTSGGSWRQLSAFRLPEIEDTAGAGDWCTAGLVYSLQQNRVHAWNDLKESEVEHALAFGQALSSMNCLTRGARGLLGVLTPDEILSFAQQLCTGRDNHSSGPATASQLGKLAWQKAHTIAVSSTDPLEVCCQAR</sequence>
<dbReference type="OrthoDB" id="9779730at2"/>
<keyword evidence="5" id="KW-1185">Reference proteome</keyword>
<dbReference type="GO" id="GO:0016301">
    <property type="term" value="F:kinase activity"/>
    <property type="evidence" value="ECO:0007669"/>
    <property type="project" value="UniProtKB-KW"/>
</dbReference>
<dbReference type="RefSeq" id="WP_065905280.1">
    <property type="nucleotide sequence ID" value="NZ_MAUE01000024.1"/>
</dbReference>
<evidence type="ECO:0000313" key="6">
    <source>
        <dbReference type="Proteomes" id="UP000240571"/>
    </source>
</evidence>
<comment type="caution">
    <text evidence="4">The sequence shown here is derived from an EMBL/GenBank/DDBJ whole genome shotgun (WGS) entry which is preliminary data.</text>
</comment>
<evidence type="ECO:0008006" key="7">
    <source>
        <dbReference type="Google" id="ProtNLM"/>
    </source>
</evidence>
<dbReference type="InterPro" id="IPR002173">
    <property type="entry name" value="Carboh/pur_kinase_PfkB_CS"/>
</dbReference>
<dbReference type="Gene3D" id="3.40.1190.20">
    <property type="match status" value="1"/>
</dbReference>
<keyword evidence="2" id="KW-0418">Kinase</keyword>
<dbReference type="EMBL" id="PYWW01000055">
    <property type="protein sequence ID" value="PTC24646.1"/>
    <property type="molecule type" value="Genomic_DNA"/>
</dbReference>
<evidence type="ECO:0000313" key="5">
    <source>
        <dbReference type="Proteomes" id="UP000095081"/>
    </source>
</evidence>
<dbReference type="Proteomes" id="UP000240571">
    <property type="component" value="Unassembled WGS sequence"/>
</dbReference>
<reference evidence="3 5" key="1">
    <citation type="submission" date="2016-06" db="EMBL/GenBank/DDBJ databases">
        <title>Draft genome sequence of Pseudomonas sp. S1E40, a novel strain antagonistic activity to fungal plant pathogen.</title>
        <authorList>
            <person name="Tambong J.T."/>
            <person name="Tchagang C."/>
            <person name="Xu R."/>
        </authorList>
    </citation>
    <scope>NUCLEOTIDE SEQUENCE [LARGE SCALE GENOMIC DNA]</scope>
    <source>
        <strain evidence="3 5">S1E40</strain>
    </source>
</reference>
<dbReference type="AlphaFoldDB" id="A0A2T4FMJ7"/>
<dbReference type="Proteomes" id="UP000095081">
    <property type="component" value="Unassembled WGS sequence"/>
</dbReference>
<keyword evidence="1" id="KW-0808">Transferase</keyword>
<organism evidence="4 6">
    <name type="scientific">Pseudomonas aylmerensis</name>
    <dbReference type="NCBI Taxonomy" id="1869229"/>
    <lineage>
        <taxon>Bacteria</taxon>
        <taxon>Pseudomonadati</taxon>
        <taxon>Pseudomonadota</taxon>
        <taxon>Gammaproteobacteria</taxon>
        <taxon>Pseudomonadales</taxon>
        <taxon>Pseudomonadaceae</taxon>
        <taxon>Pseudomonas</taxon>
    </lineage>
</organism>
<dbReference type="EMBL" id="MAUE01000024">
    <property type="protein sequence ID" value="OCW25089.1"/>
    <property type="molecule type" value="Genomic_DNA"/>
</dbReference>
<dbReference type="SUPFAM" id="SSF53613">
    <property type="entry name" value="Ribokinase-like"/>
    <property type="match status" value="1"/>
</dbReference>
<proteinExistence type="predicted"/>
<dbReference type="InterPro" id="IPR029056">
    <property type="entry name" value="Ribokinase-like"/>
</dbReference>
<evidence type="ECO:0000256" key="1">
    <source>
        <dbReference type="ARBA" id="ARBA00022679"/>
    </source>
</evidence>
<dbReference type="InterPro" id="IPR050306">
    <property type="entry name" value="PfkB_Carbo_kinase"/>
</dbReference>
<evidence type="ECO:0000256" key="2">
    <source>
        <dbReference type="ARBA" id="ARBA00022777"/>
    </source>
</evidence>
<dbReference type="PROSITE" id="PS00584">
    <property type="entry name" value="PFKB_KINASES_2"/>
    <property type="match status" value="1"/>
</dbReference>
<dbReference type="PANTHER" id="PTHR43085:SF57">
    <property type="entry name" value="CARBOHYDRATE KINASE PFKB DOMAIN-CONTAINING PROTEIN"/>
    <property type="match status" value="1"/>
</dbReference>